<evidence type="ECO:0000256" key="2">
    <source>
        <dbReference type="ARBA" id="ARBA00023239"/>
    </source>
</evidence>
<accession>A0A074X0B8</accession>
<dbReference type="RefSeq" id="XP_013422263.1">
    <property type="nucleotide sequence ID" value="XM_013566809.1"/>
</dbReference>
<feature type="domain" description="Amidohydrolase-related" evidence="4">
    <location>
        <begin position="48"/>
        <end position="319"/>
    </location>
</feature>
<gene>
    <name evidence="5" type="ORF">M436DRAFT_59155</name>
</gene>
<dbReference type="Pfam" id="PF04909">
    <property type="entry name" value="Amidohydro_2"/>
    <property type="match status" value="1"/>
</dbReference>
<dbReference type="Gene3D" id="3.20.20.140">
    <property type="entry name" value="Metal-dependent hydrolases"/>
    <property type="match status" value="1"/>
</dbReference>
<proteinExistence type="inferred from homology"/>
<evidence type="ECO:0000256" key="3">
    <source>
        <dbReference type="RuleBase" id="RU366045"/>
    </source>
</evidence>
<protein>
    <submittedName>
        <fullName evidence="5">Putative 2-amino-3-carboxymuconate-6-semialdehyde decarboxylase</fullName>
    </submittedName>
</protein>
<name>A0A074X0B8_9PEZI</name>
<dbReference type="OrthoDB" id="432010at2759"/>
<evidence type="ECO:0000313" key="6">
    <source>
        <dbReference type="Proteomes" id="UP000027730"/>
    </source>
</evidence>
<dbReference type="EMBL" id="KL584740">
    <property type="protein sequence ID" value="KEQ68086.1"/>
    <property type="molecule type" value="Genomic_DNA"/>
</dbReference>
<dbReference type="GO" id="GO:0016831">
    <property type="term" value="F:carboxy-lyase activity"/>
    <property type="evidence" value="ECO:0007669"/>
    <property type="project" value="UniProtKB-KW"/>
</dbReference>
<organism evidence="5 6">
    <name type="scientific">Aureobasidium namibiae CBS 147.97</name>
    <dbReference type="NCBI Taxonomy" id="1043004"/>
    <lineage>
        <taxon>Eukaryota</taxon>
        <taxon>Fungi</taxon>
        <taxon>Dikarya</taxon>
        <taxon>Ascomycota</taxon>
        <taxon>Pezizomycotina</taxon>
        <taxon>Dothideomycetes</taxon>
        <taxon>Dothideomycetidae</taxon>
        <taxon>Dothideales</taxon>
        <taxon>Saccotheciaceae</taxon>
        <taxon>Aureobasidium</taxon>
    </lineage>
</organism>
<dbReference type="STRING" id="1043004.A0A074X0B8"/>
<evidence type="ECO:0000313" key="5">
    <source>
        <dbReference type="EMBL" id="KEQ68086.1"/>
    </source>
</evidence>
<dbReference type="GO" id="GO:0016787">
    <property type="term" value="F:hydrolase activity"/>
    <property type="evidence" value="ECO:0007669"/>
    <property type="project" value="InterPro"/>
</dbReference>
<evidence type="ECO:0000259" key="4">
    <source>
        <dbReference type="Pfam" id="PF04909"/>
    </source>
</evidence>
<keyword evidence="1 3" id="KW-0210">Decarboxylase</keyword>
<dbReference type="PANTHER" id="PTHR21240">
    <property type="entry name" value="2-AMINO-3-CARBOXYLMUCONATE-6-SEMIALDEHYDE DECARBOXYLASE"/>
    <property type="match status" value="1"/>
</dbReference>
<dbReference type="InterPro" id="IPR032465">
    <property type="entry name" value="ACMSD"/>
</dbReference>
<dbReference type="InterPro" id="IPR032466">
    <property type="entry name" value="Metal_Hydrolase"/>
</dbReference>
<reference evidence="5 6" key="1">
    <citation type="journal article" date="2014" name="BMC Genomics">
        <title>Genome sequencing of four Aureobasidium pullulans varieties: biotechnological potential, stress tolerance, and description of new species.</title>
        <authorList>
            <person name="Gostin Ar C."/>
            <person name="Ohm R.A."/>
            <person name="Kogej T."/>
            <person name="Sonjak S."/>
            <person name="Turk M."/>
            <person name="Zajc J."/>
            <person name="Zalar P."/>
            <person name="Grube M."/>
            <person name="Sun H."/>
            <person name="Han J."/>
            <person name="Sharma A."/>
            <person name="Chiniquy J."/>
            <person name="Ngan C.Y."/>
            <person name="Lipzen A."/>
            <person name="Barry K."/>
            <person name="Grigoriev I.V."/>
            <person name="Gunde-Cimerman N."/>
        </authorList>
    </citation>
    <scope>NUCLEOTIDE SEQUENCE [LARGE SCALE GENOMIC DNA]</scope>
    <source>
        <strain evidence="5 6">CBS 147.97</strain>
    </source>
</reference>
<dbReference type="Proteomes" id="UP000027730">
    <property type="component" value="Unassembled WGS sequence"/>
</dbReference>
<keyword evidence="6" id="KW-1185">Reference proteome</keyword>
<dbReference type="PANTHER" id="PTHR21240:SF30">
    <property type="entry name" value="AMIDOHYDROLASE-RELATED DOMAIN-CONTAINING PROTEIN-RELATED"/>
    <property type="match status" value="1"/>
</dbReference>
<comment type="similarity">
    <text evidence="3">Belongs to the metallo-dependent hydrolases superfamily.</text>
</comment>
<evidence type="ECO:0000256" key="1">
    <source>
        <dbReference type="ARBA" id="ARBA00022793"/>
    </source>
</evidence>
<dbReference type="GO" id="GO:0019748">
    <property type="term" value="P:secondary metabolic process"/>
    <property type="evidence" value="ECO:0007669"/>
    <property type="project" value="TreeGrafter"/>
</dbReference>
<keyword evidence="2 3" id="KW-0456">Lyase</keyword>
<dbReference type="GO" id="GO:0005829">
    <property type="term" value="C:cytosol"/>
    <property type="evidence" value="ECO:0007669"/>
    <property type="project" value="TreeGrafter"/>
</dbReference>
<sequence>MAPPTITLEEHYLSKTLRKRMADSRQQDPYKLLPASLIDTPSSLGADRVADLDASQVALQILSHSPIEASAEQCRAENAELAQAIKGQPRYAAFALLSMASPAAAAEELERCVKEHNFVGALINNHCGGTFYDSESFRPVFAKADELDVPIYIHPTFAADEWMPHYSGDYGEKAAQIMSSTAWGWHSETGLYVLRLWASGLFDAFPKLKIIIGHMGEMLSFQLDRIISASSFWRVENKRGLEQVWKENFWVTTSGMFTLAPFSCLLKMCAKDRILYLVDYPFSGNDTGLKFIEEIEASGMMDKEELEMFCYKNAEKVLKIKLPQ</sequence>
<dbReference type="SUPFAM" id="SSF51556">
    <property type="entry name" value="Metallo-dependent hydrolases"/>
    <property type="match status" value="1"/>
</dbReference>
<dbReference type="GeneID" id="25412765"/>
<dbReference type="InterPro" id="IPR006680">
    <property type="entry name" value="Amidohydro-rel"/>
</dbReference>
<dbReference type="HOGENOM" id="CLU_039329_5_1_1"/>
<dbReference type="AlphaFoldDB" id="A0A074X0B8"/>